<evidence type="ECO:0000259" key="6">
    <source>
        <dbReference type="PROSITE" id="PS50111"/>
    </source>
</evidence>
<comment type="caution">
    <text evidence="8">The sequence shown here is derived from an EMBL/GenBank/DDBJ whole genome shotgun (WGS) entry which is preliminary data.</text>
</comment>
<organism evidence="8 9">
    <name type="scientific">Pseudooceanicola antarcticus</name>
    <dbReference type="NCBI Taxonomy" id="1247613"/>
    <lineage>
        <taxon>Bacteria</taxon>
        <taxon>Pseudomonadati</taxon>
        <taxon>Pseudomonadota</taxon>
        <taxon>Alphaproteobacteria</taxon>
        <taxon>Rhodobacterales</taxon>
        <taxon>Paracoccaceae</taxon>
        <taxon>Pseudooceanicola</taxon>
    </lineage>
</organism>
<sequence>MRARTGLEVFRMGYDMPRLLARMGMDQQKIRLLIEAGKVILPRMDKILLGQAEMIEADPTLHSMFKGEAHLQAVNAGQVKHWTKLFQGRLDESFAEESMAIGKLHFRVGLPFEDYFASYAKTLTAMHNVVVYSHSRMGRVKTGEVKKLIDVVNCATMIDQLLAVEGYTRAQREDFARRLGSLSDSFQSEVGNVSEVVKDSITSLAGIAGGMSRGTEGALSQVDSAVSFAGDTASMILSVSTAAEELSASIKEITGQVTDAHQISAVATEKAEKTDTLVRTLRTSGDEIGGVVELISDIASQTNLLALNASVEAARAGEAGKGFAVVASEVKHLSMRISEATEEISHKIAQMQQDMAEAVSAIQDVGGTIRKMAEISSSISVSVEQQKLATDDIARNAESTASSTDQMTRSIEAVSGVMRQTSNDTQTVLTAAEGLRGKSDELSAQIRNFVQGIKAA</sequence>
<dbReference type="EMBL" id="PGTD01000013">
    <property type="protein sequence ID" value="PJE30240.1"/>
    <property type="molecule type" value="Genomic_DNA"/>
</dbReference>
<dbReference type="InterPro" id="IPR044398">
    <property type="entry name" value="Globin-sensor_dom"/>
</dbReference>
<gene>
    <name evidence="8" type="ORF">CVM39_05860</name>
</gene>
<dbReference type="PROSITE" id="PS50192">
    <property type="entry name" value="T_SNARE"/>
    <property type="match status" value="1"/>
</dbReference>
<dbReference type="InterPro" id="IPR039379">
    <property type="entry name" value="Protoglobin_sensor_dom"/>
</dbReference>
<accession>A0ABX4MQM5</accession>
<keyword evidence="2" id="KW-0997">Cell inner membrane</keyword>
<keyword evidence="3 5" id="KW-0807">Transducer</keyword>
<evidence type="ECO:0000256" key="2">
    <source>
        <dbReference type="ARBA" id="ARBA00022519"/>
    </source>
</evidence>
<dbReference type="PRINTS" id="PR00260">
    <property type="entry name" value="CHEMTRNSDUCR"/>
</dbReference>
<dbReference type="Pfam" id="PF11563">
    <property type="entry name" value="Protoglobin"/>
    <property type="match status" value="1"/>
</dbReference>
<dbReference type="InterPro" id="IPR009050">
    <property type="entry name" value="Globin-like_sf"/>
</dbReference>
<dbReference type="Proteomes" id="UP000231702">
    <property type="component" value="Unassembled WGS sequence"/>
</dbReference>
<name>A0ABX4MQM5_9RHOB</name>
<keyword evidence="9" id="KW-1185">Reference proteome</keyword>
<evidence type="ECO:0000256" key="4">
    <source>
        <dbReference type="ARBA" id="ARBA00029447"/>
    </source>
</evidence>
<evidence type="ECO:0000313" key="9">
    <source>
        <dbReference type="Proteomes" id="UP000231702"/>
    </source>
</evidence>
<dbReference type="Gene3D" id="1.10.287.950">
    <property type="entry name" value="Methyl-accepting chemotaxis protein"/>
    <property type="match status" value="1"/>
</dbReference>
<comment type="subcellular location">
    <subcellularLocation>
        <location evidence="1">Cell inner membrane</location>
        <topology evidence="1">Multi-pass membrane protein</topology>
    </subcellularLocation>
</comment>
<comment type="similarity">
    <text evidence="4">Belongs to the methyl-accepting chemotaxis (MCP) protein family.</text>
</comment>
<evidence type="ECO:0000313" key="8">
    <source>
        <dbReference type="EMBL" id="PJE30240.1"/>
    </source>
</evidence>
<dbReference type="SUPFAM" id="SSF46458">
    <property type="entry name" value="Globin-like"/>
    <property type="match status" value="1"/>
</dbReference>
<dbReference type="InterPro" id="IPR004090">
    <property type="entry name" value="Chemotax_Me-accpt_rcpt"/>
</dbReference>
<evidence type="ECO:0000256" key="3">
    <source>
        <dbReference type="ARBA" id="ARBA00023224"/>
    </source>
</evidence>
<dbReference type="CDD" id="cd01068">
    <property type="entry name" value="globin_sensor"/>
    <property type="match status" value="1"/>
</dbReference>
<keyword evidence="2" id="KW-0472">Membrane</keyword>
<feature type="domain" description="Methyl-accepting transducer" evidence="6">
    <location>
        <begin position="193"/>
        <end position="422"/>
    </location>
</feature>
<proteinExistence type="inferred from homology"/>
<reference evidence="8 9" key="1">
    <citation type="journal article" date="2018" name="Int. J. Syst. Evol. Microbiol.">
        <title>Pseudooceanicola lipolyticus sp. nov., a marine alphaproteobacterium, reclassification of Oceanicola flagellatus as Pseudooceanicola flagellatus comb. nov. and emended description of the genus Pseudooceanicola.</title>
        <authorList>
            <person name="Huang M.-M."/>
            <person name="Guo L.-L."/>
            <person name="Wu Y.-H."/>
            <person name="Lai Q.-L."/>
            <person name="Shao Z.-Z."/>
            <person name="Wang C.-S."/>
            <person name="Wu M."/>
            <person name="Xu X.-W."/>
        </authorList>
    </citation>
    <scope>NUCLEOTIDE SEQUENCE [LARGE SCALE GENOMIC DNA]</scope>
    <source>
        <strain evidence="8 9">Ar-45</strain>
    </source>
</reference>
<keyword evidence="2" id="KW-1003">Cell membrane</keyword>
<dbReference type="InterPro" id="IPR004089">
    <property type="entry name" value="MCPsignal_dom"/>
</dbReference>
<protein>
    <recommendedName>
        <fullName evidence="10">Methyl-accepting chemotaxis protein</fullName>
    </recommendedName>
</protein>
<evidence type="ECO:0000256" key="5">
    <source>
        <dbReference type="PROSITE-ProRule" id="PRU00284"/>
    </source>
</evidence>
<feature type="domain" description="T-SNARE coiled-coil homology" evidence="7">
    <location>
        <begin position="352"/>
        <end position="414"/>
    </location>
</feature>
<dbReference type="InterPro" id="IPR012292">
    <property type="entry name" value="Globin/Proto"/>
</dbReference>
<dbReference type="Pfam" id="PF00015">
    <property type="entry name" value="MCPsignal"/>
    <property type="match status" value="1"/>
</dbReference>
<evidence type="ECO:0000259" key="7">
    <source>
        <dbReference type="PROSITE" id="PS50192"/>
    </source>
</evidence>
<dbReference type="PANTHER" id="PTHR32089:SF112">
    <property type="entry name" value="LYSOZYME-LIKE PROTEIN-RELATED"/>
    <property type="match status" value="1"/>
</dbReference>
<dbReference type="PANTHER" id="PTHR32089">
    <property type="entry name" value="METHYL-ACCEPTING CHEMOTAXIS PROTEIN MCPB"/>
    <property type="match status" value="1"/>
</dbReference>
<dbReference type="SUPFAM" id="SSF58104">
    <property type="entry name" value="Methyl-accepting chemotaxis protein (MCP) signaling domain"/>
    <property type="match status" value="1"/>
</dbReference>
<dbReference type="SMART" id="SM00283">
    <property type="entry name" value="MA"/>
    <property type="match status" value="1"/>
</dbReference>
<evidence type="ECO:0008006" key="10">
    <source>
        <dbReference type="Google" id="ProtNLM"/>
    </source>
</evidence>
<dbReference type="Gene3D" id="1.10.490.10">
    <property type="entry name" value="Globins"/>
    <property type="match status" value="1"/>
</dbReference>
<dbReference type="PROSITE" id="PS50111">
    <property type="entry name" value="CHEMOTAXIS_TRANSDUC_2"/>
    <property type="match status" value="1"/>
</dbReference>
<dbReference type="InterPro" id="IPR000727">
    <property type="entry name" value="T_SNARE_dom"/>
</dbReference>
<evidence type="ECO:0000256" key="1">
    <source>
        <dbReference type="ARBA" id="ARBA00004429"/>
    </source>
</evidence>